<keyword evidence="12" id="KW-1185">Reference proteome</keyword>
<evidence type="ECO:0000256" key="7">
    <source>
        <dbReference type="ARBA" id="ARBA00023136"/>
    </source>
</evidence>
<evidence type="ECO:0008006" key="13">
    <source>
        <dbReference type="Google" id="ProtNLM"/>
    </source>
</evidence>
<evidence type="ECO:0000256" key="2">
    <source>
        <dbReference type="ARBA" id="ARBA00022448"/>
    </source>
</evidence>
<evidence type="ECO:0000256" key="5">
    <source>
        <dbReference type="ARBA" id="ARBA00022840"/>
    </source>
</evidence>
<dbReference type="CDD" id="cd07346">
    <property type="entry name" value="ABC_6TM_exporters"/>
    <property type="match status" value="1"/>
</dbReference>
<dbReference type="Pfam" id="PF00005">
    <property type="entry name" value="ABC_tran"/>
    <property type="match status" value="1"/>
</dbReference>
<dbReference type="GO" id="GO:0016020">
    <property type="term" value="C:membrane"/>
    <property type="evidence" value="ECO:0007669"/>
    <property type="project" value="UniProtKB-SubCell"/>
</dbReference>
<dbReference type="PROSITE" id="PS50929">
    <property type="entry name" value="ABC_TM1F"/>
    <property type="match status" value="1"/>
</dbReference>
<reference evidence="11" key="1">
    <citation type="submission" date="2023-05" db="EMBL/GenBank/DDBJ databases">
        <title>Nepenthes gracilis genome sequencing.</title>
        <authorList>
            <person name="Fukushima K."/>
        </authorList>
    </citation>
    <scope>NUCLEOTIDE SEQUENCE</scope>
    <source>
        <strain evidence="11">SING2019-196</strain>
    </source>
</reference>
<evidence type="ECO:0000256" key="3">
    <source>
        <dbReference type="ARBA" id="ARBA00022692"/>
    </source>
</evidence>
<dbReference type="Pfam" id="PF00664">
    <property type="entry name" value="ABC_membrane"/>
    <property type="match status" value="1"/>
</dbReference>
<evidence type="ECO:0000256" key="1">
    <source>
        <dbReference type="ARBA" id="ARBA00004141"/>
    </source>
</evidence>
<dbReference type="SUPFAM" id="SSF52540">
    <property type="entry name" value="P-loop containing nucleoside triphosphate hydrolases"/>
    <property type="match status" value="1"/>
</dbReference>
<protein>
    <recommendedName>
        <fullName evidence="13">ABC transporter B family member 29, chloroplastic</fullName>
    </recommendedName>
</protein>
<accession>A0AAD3SFN4</accession>
<feature type="transmembrane region" description="Helical" evidence="8">
    <location>
        <begin position="218"/>
        <end position="242"/>
    </location>
</feature>
<dbReference type="InterPro" id="IPR036640">
    <property type="entry name" value="ABC1_TM_sf"/>
</dbReference>
<dbReference type="Gene3D" id="3.40.50.300">
    <property type="entry name" value="P-loop containing nucleotide triphosphate hydrolases"/>
    <property type="match status" value="1"/>
</dbReference>
<comment type="subcellular location">
    <subcellularLocation>
        <location evidence="1">Membrane</location>
        <topology evidence="1">Multi-pass membrane protein</topology>
    </subcellularLocation>
</comment>
<dbReference type="GO" id="GO:0016887">
    <property type="term" value="F:ATP hydrolysis activity"/>
    <property type="evidence" value="ECO:0007669"/>
    <property type="project" value="InterPro"/>
</dbReference>
<feature type="domain" description="ABC transmembrane type-1" evidence="10">
    <location>
        <begin position="122"/>
        <end position="366"/>
    </location>
</feature>
<dbReference type="InterPro" id="IPR011527">
    <property type="entry name" value="ABC1_TM_dom"/>
</dbReference>
<dbReference type="InterPro" id="IPR003439">
    <property type="entry name" value="ABC_transporter-like_ATP-bd"/>
</dbReference>
<dbReference type="InterPro" id="IPR027417">
    <property type="entry name" value="P-loop_NTPase"/>
</dbReference>
<dbReference type="InterPro" id="IPR039421">
    <property type="entry name" value="Type_1_exporter"/>
</dbReference>
<dbReference type="FunFam" id="3.40.50.300:FF:001371">
    <property type="entry name" value="ABC transporter ATP-binding protein"/>
    <property type="match status" value="1"/>
</dbReference>
<feature type="domain" description="ABC transporter" evidence="9">
    <location>
        <begin position="400"/>
        <end position="637"/>
    </location>
</feature>
<dbReference type="PROSITE" id="PS50893">
    <property type="entry name" value="ABC_TRANSPORTER_2"/>
    <property type="match status" value="1"/>
</dbReference>
<evidence type="ECO:0000256" key="8">
    <source>
        <dbReference type="SAM" id="Phobius"/>
    </source>
</evidence>
<dbReference type="GO" id="GO:0140359">
    <property type="term" value="F:ABC-type transporter activity"/>
    <property type="evidence" value="ECO:0007669"/>
    <property type="project" value="InterPro"/>
</dbReference>
<dbReference type="PROSITE" id="PS00211">
    <property type="entry name" value="ABC_TRANSPORTER_1"/>
    <property type="match status" value="1"/>
</dbReference>
<dbReference type="AlphaFoldDB" id="A0AAD3SFN4"/>
<keyword evidence="2" id="KW-0813">Transport</keyword>
<sequence length="639" mass="70124">MSLPVIQSPLFLGTTLNHNRSTDFNFPLKLPPKSLLRPPSFIILRTTYASRPAAAKSLPLDSFSRTISAFACIKPYLQSEWKPILQAWTFSAISVFSLSRMVTKSGNISSILNDFHTVRGEGLVLAILVLVRLVSSYFQQALLWEAALNSVYRVRVSVFEKLLERDLAFFEGSDGVLAGDIAYRITAEASDISDTVFALLNTIVPSTLQLAVMAAQMLAISPALSLISAVVIPSIALVTAYLGKRLREISQNAHLSIAMLAAYLNEVIPSILFVKSSSTEWSESVRFNRLALADLSARLKKKKMKALVPQIVQVIYFGALSVFCVGSLVLSGGTLDGCSLISFITSLVFLIEPIQGVGKAYNELKEGEPAIERLFDLARFEPQVNNKQDAIDINSVTGEVKFCGISYQYRDDFPLVLNGVDLHIKAGETVALVGPSGGGKTTLVKLLLRLYDPLCGCIYIDDFNIRSIRLESLRRHIGLVSQDIILFSGTVAENIGYKDLMTEIDMERVEHAAKVANADEFIRTLPNGYETNIGPRGSMLSGGQKQRLAIARALYQNPSILVLDEATSALDSRSELLVRQAVERVMKNHTVLIIAHRLETVLMAERVFRLDDGKLEEIARSSLVRGDQQLLASAAGLVV</sequence>
<dbReference type="InterPro" id="IPR017871">
    <property type="entry name" value="ABC_transporter-like_CS"/>
</dbReference>
<dbReference type="EMBL" id="BSYO01000009">
    <property type="protein sequence ID" value="GMH09909.1"/>
    <property type="molecule type" value="Genomic_DNA"/>
</dbReference>
<dbReference type="InterPro" id="IPR003593">
    <property type="entry name" value="AAA+_ATPase"/>
</dbReference>
<proteinExistence type="predicted"/>
<gene>
    <name evidence="11" type="ORF">Nepgr_011750</name>
</gene>
<dbReference type="Gene3D" id="1.20.1560.10">
    <property type="entry name" value="ABC transporter type 1, transmembrane domain"/>
    <property type="match status" value="1"/>
</dbReference>
<keyword evidence="7 8" id="KW-0472">Membrane</keyword>
<dbReference type="PANTHER" id="PTHR24221:SF630">
    <property type="entry name" value="ABC TRANSPORTER B FAMILY MEMBER 29, CHLOROPLASTIC"/>
    <property type="match status" value="1"/>
</dbReference>
<evidence type="ECO:0000313" key="12">
    <source>
        <dbReference type="Proteomes" id="UP001279734"/>
    </source>
</evidence>
<dbReference type="SUPFAM" id="SSF90123">
    <property type="entry name" value="ABC transporter transmembrane region"/>
    <property type="match status" value="1"/>
</dbReference>
<dbReference type="GO" id="GO:0005524">
    <property type="term" value="F:ATP binding"/>
    <property type="evidence" value="ECO:0007669"/>
    <property type="project" value="UniProtKB-KW"/>
</dbReference>
<keyword evidence="5" id="KW-0067">ATP-binding</keyword>
<keyword evidence="3 8" id="KW-0812">Transmembrane</keyword>
<evidence type="ECO:0000256" key="6">
    <source>
        <dbReference type="ARBA" id="ARBA00022989"/>
    </source>
</evidence>
<evidence type="ECO:0000256" key="4">
    <source>
        <dbReference type="ARBA" id="ARBA00022741"/>
    </source>
</evidence>
<comment type="caution">
    <text evidence="11">The sequence shown here is derived from an EMBL/GenBank/DDBJ whole genome shotgun (WGS) entry which is preliminary data.</text>
</comment>
<evidence type="ECO:0000259" key="10">
    <source>
        <dbReference type="PROSITE" id="PS50929"/>
    </source>
</evidence>
<dbReference type="SMART" id="SM00382">
    <property type="entry name" value="AAA"/>
    <property type="match status" value="1"/>
</dbReference>
<dbReference type="FunFam" id="1.20.1560.10:FF:000096">
    <property type="entry name" value="ABC transporter related"/>
    <property type="match status" value="1"/>
</dbReference>
<dbReference type="Proteomes" id="UP001279734">
    <property type="component" value="Unassembled WGS sequence"/>
</dbReference>
<keyword evidence="6 8" id="KW-1133">Transmembrane helix</keyword>
<evidence type="ECO:0000313" key="11">
    <source>
        <dbReference type="EMBL" id="GMH09909.1"/>
    </source>
</evidence>
<organism evidence="11 12">
    <name type="scientific">Nepenthes gracilis</name>
    <name type="common">Slender pitcher plant</name>
    <dbReference type="NCBI Taxonomy" id="150966"/>
    <lineage>
        <taxon>Eukaryota</taxon>
        <taxon>Viridiplantae</taxon>
        <taxon>Streptophyta</taxon>
        <taxon>Embryophyta</taxon>
        <taxon>Tracheophyta</taxon>
        <taxon>Spermatophyta</taxon>
        <taxon>Magnoliopsida</taxon>
        <taxon>eudicotyledons</taxon>
        <taxon>Gunneridae</taxon>
        <taxon>Pentapetalae</taxon>
        <taxon>Caryophyllales</taxon>
        <taxon>Nepenthaceae</taxon>
        <taxon>Nepenthes</taxon>
    </lineage>
</organism>
<evidence type="ECO:0000259" key="9">
    <source>
        <dbReference type="PROSITE" id="PS50893"/>
    </source>
</evidence>
<keyword evidence="4" id="KW-0547">Nucleotide-binding</keyword>
<feature type="transmembrane region" description="Helical" evidence="8">
    <location>
        <begin position="307"/>
        <end position="330"/>
    </location>
</feature>
<name>A0AAD3SFN4_NEPGR</name>
<dbReference type="PANTHER" id="PTHR24221">
    <property type="entry name" value="ATP-BINDING CASSETTE SUB-FAMILY B"/>
    <property type="match status" value="1"/>
</dbReference>